<keyword evidence="2" id="KW-0498">Mitosis</keyword>
<proteinExistence type="inferred from homology"/>
<dbReference type="CDD" id="cd20507">
    <property type="entry name" value="CYCLIN_CCNB1-like_rpt1"/>
    <property type="match status" value="1"/>
</dbReference>
<evidence type="ECO:0000256" key="4">
    <source>
        <dbReference type="ARBA" id="ARBA00023306"/>
    </source>
</evidence>
<dbReference type="InterPro" id="IPR006671">
    <property type="entry name" value="Cyclin_N"/>
</dbReference>
<comment type="caution">
    <text evidence="9">The sequence shown here is derived from an EMBL/GenBank/DDBJ whole genome shotgun (WGS) entry which is preliminary data.</text>
</comment>
<dbReference type="Proteomes" id="UP000549394">
    <property type="component" value="Unassembled WGS sequence"/>
</dbReference>
<feature type="domain" description="Cyclin C-terminal" evidence="8">
    <location>
        <begin position="267"/>
        <end position="385"/>
    </location>
</feature>
<dbReference type="GO" id="GO:0016538">
    <property type="term" value="F:cyclin-dependent protein serine/threonine kinase regulator activity"/>
    <property type="evidence" value="ECO:0007669"/>
    <property type="project" value="InterPro"/>
</dbReference>
<dbReference type="Pfam" id="PF00134">
    <property type="entry name" value="Cyclin_N"/>
    <property type="match status" value="1"/>
</dbReference>
<dbReference type="EMBL" id="CAJFCJ010000019">
    <property type="protein sequence ID" value="CAD5123809.1"/>
    <property type="molecule type" value="Genomic_DNA"/>
</dbReference>
<evidence type="ECO:0000259" key="8">
    <source>
        <dbReference type="SMART" id="SM01332"/>
    </source>
</evidence>
<evidence type="ECO:0000313" key="9">
    <source>
        <dbReference type="EMBL" id="CAD5123809.1"/>
    </source>
</evidence>
<gene>
    <name evidence="9" type="ORF">DGYR_LOCUS11443</name>
</gene>
<keyword evidence="10" id="KW-1185">Reference proteome</keyword>
<dbReference type="Gene3D" id="1.10.472.10">
    <property type="entry name" value="Cyclin-like"/>
    <property type="match status" value="2"/>
</dbReference>
<dbReference type="SMART" id="SM01332">
    <property type="entry name" value="Cyclin_C"/>
    <property type="match status" value="1"/>
</dbReference>
<dbReference type="CDD" id="cd20509">
    <property type="entry name" value="CYCLIN_CCNB1-like_rpt2"/>
    <property type="match status" value="1"/>
</dbReference>
<keyword evidence="1" id="KW-0132">Cell division</keyword>
<name>A0A7I8W5G7_9ANNE</name>
<dbReference type="OrthoDB" id="5590282at2759"/>
<dbReference type="InterPro" id="IPR004367">
    <property type="entry name" value="Cyclin_C-dom"/>
</dbReference>
<keyword evidence="3 5" id="KW-0195">Cyclin</keyword>
<feature type="domain" description="Cyclin-like" evidence="7">
    <location>
        <begin position="271"/>
        <end position="354"/>
    </location>
</feature>
<comment type="similarity">
    <text evidence="5">Belongs to the cyclin family.</text>
</comment>
<feature type="region of interest" description="Disordered" evidence="6">
    <location>
        <begin position="1"/>
        <end position="25"/>
    </location>
</feature>
<evidence type="ECO:0000256" key="6">
    <source>
        <dbReference type="SAM" id="MobiDB-lite"/>
    </source>
</evidence>
<evidence type="ECO:0000256" key="5">
    <source>
        <dbReference type="RuleBase" id="RU000383"/>
    </source>
</evidence>
<accession>A0A7I8W5G7</accession>
<sequence length="401" mass="45699">MAVSRQRNMQLLGDSQKPGLDSENMNAGKNILGEKTSVVTRSALGNISNKNTTTAHGVQARKYSKKHVLTNKENAAITTRSRAKEIASSMAIKDKVKEKSPRRETAMEVVEEPGVVIYDVDKEDQGNPQLVSEYVQDVYAYLRKLEREIEIKEDFLSLKKDNPIKPRMRKILIDWLVQVHSRFHLLQETLYITVSIIDRFLEEACISRNELQLVGVTSMLIASKYEEMYSPEVNDFVYISDKAYKKEEILRMEMIILRSLDFRLGKPIPLHFLRRYSKVAEVDALKHGLAKYLMELCLTEYSLCHILPSKIAAAALFMSMKVLGGENAEWTDALIHHSTYRQQDLIDVLRKMAVLVKTADSGKTTAVYRKYCGSKHLRVASMVELKSPVIQNLSRLAESVE</sequence>
<feature type="domain" description="Cyclin-like" evidence="7">
    <location>
        <begin position="174"/>
        <end position="258"/>
    </location>
</feature>
<dbReference type="PIRSF" id="PIRSF001771">
    <property type="entry name" value="Cyclin_A_B_D_E"/>
    <property type="match status" value="1"/>
</dbReference>
<dbReference type="PANTHER" id="PTHR10177">
    <property type="entry name" value="CYCLINS"/>
    <property type="match status" value="1"/>
</dbReference>
<dbReference type="FunFam" id="1.10.472.10:FF:000001">
    <property type="entry name" value="G2/mitotic-specific cyclin"/>
    <property type="match status" value="1"/>
</dbReference>
<organism evidence="9 10">
    <name type="scientific">Dimorphilus gyrociliatus</name>
    <dbReference type="NCBI Taxonomy" id="2664684"/>
    <lineage>
        <taxon>Eukaryota</taxon>
        <taxon>Metazoa</taxon>
        <taxon>Spiralia</taxon>
        <taxon>Lophotrochozoa</taxon>
        <taxon>Annelida</taxon>
        <taxon>Polychaeta</taxon>
        <taxon>Polychaeta incertae sedis</taxon>
        <taxon>Dinophilidae</taxon>
        <taxon>Dimorphilus</taxon>
    </lineage>
</organism>
<dbReference type="Pfam" id="PF02984">
    <property type="entry name" value="Cyclin_C"/>
    <property type="match status" value="1"/>
</dbReference>
<dbReference type="InterPro" id="IPR013763">
    <property type="entry name" value="Cyclin-like_dom"/>
</dbReference>
<dbReference type="SUPFAM" id="SSF47954">
    <property type="entry name" value="Cyclin-like"/>
    <property type="match status" value="2"/>
</dbReference>
<evidence type="ECO:0000256" key="2">
    <source>
        <dbReference type="ARBA" id="ARBA00022776"/>
    </source>
</evidence>
<dbReference type="AlphaFoldDB" id="A0A7I8W5G7"/>
<evidence type="ECO:0000256" key="1">
    <source>
        <dbReference type="ARBA" id="ARBA00022618"/>
    </source>
</evidence>
<dbReference type="InterPro" id="IPR036915">
    <property type="entry name" value="Cyclin-like_sf"/>
</dbReference>
<evidence type="ECO:0000259" key="7">
    <source>
        <dbReference type="SMART" id="SM00385"/>
    </source>
</evidence>
<dbReference type="InterPro" id="IPR039361">
    <property type="entry name" value="Cyclin"/>
</dbReference>
<dbReference type="SMART" id="SM00385">
    <property type="entry name" value="CYCLIN"/>
    <property type="match status" value="2"/>
</dbReference>
<reference evidence="9 10" key="1">
    <citation type="submission" date="2020-08" db="EMBL/GenBank/DDBJ databases">
        <authorList>
            <person name="Hejnol A."/>
        </authorList>
    </citation>
    <scope>NUCLEOTIDE SEQUENCE [LARGE SCALE GENOMIC DNA]</scope>
</reference>
<dbReference type="PROSITE" id="PS00292">
    <property type="entry name" value="CYCLINS"/>
    <property type="match status" value="1"/>
</dbReference>
<dbReference type="GO" id="GO:0044772">
    <property type="term" value="P:mitotic cell cycle phase transition"/>
    <property type="evidence" value="ECO:0007669"/>
    <property type="project" value="InterPro"/>
</dbReference>
<dbReference type="GO" id="GO:0051301">
    <property type="term" value="P:cell division"/>
    <property type="evidence" value="ECO:0007669"/>
    <property type="project" value="UniProtKB-KW"/>
</dbReference>
<protein>
    <submittedName>
        <fullName evidence="9">DgyrCDS12120</fullName>
    </submittedName>
</protein>
<dbReference type="InterPro" id="IPR048258">
    <property type="entry name" value="Cyclins_cyclin-box"/>
</dbReference>
<keyword evidence="4" id="KW-0131">Cell cycle</keyword>
<dbReference type="InterPro" id="IPR046965">
    <property type="entry name" value="Cyclin_A/B-like"/>
</dbReference>
<evidence type="ECO:0000256" key="3">
    <source>
        <dbReference type="ARBA" id="ARBA00023127"/>
    </source>
</evidence>
<evidence type="ECO:0000313" key="10">
    <source>
        <dbReference type="Proteomes" id="UP000549394"/>
    </source>
</evidence>